<evidence type="ECO:0000313" key="8">
    <source>
        <dbReference type="Proteomes" id="UP000472277"/>
    </source>
</evidence>
<keyword evidence="3" id="KW-0272">Extracellular matrix</keyword>
<keyword evidence="5" id="KW-0732">Signal</keyword>
<dbReference type="Ensembl" id="ENSSTUT00000062655.1">
    <property type="protein sequence ID" value="ENSSTUP00000059545.1"/>
    <property type="gene ID" value="ENSSTUG00000025667.1"/>
</dbReference>
<evidence type="ECO:0000259" key="6">
    <source>
        <dbReference type="PROSITE" id="PS50871"/>
    </source>
</evidence>
<dbReference type="InterPro" id="IPR050392">
    <property type="entry name" value="Collagen/C1q_domain"/>
</dbReference>
<evidence type="ECO:0000256" key="2">
    <source>
        <dbReference type="ARBA" id="ARBA00022525"/>
    </source>
</evidence>
<feature type="chain" id="PRO_5025506743" evidence="5">
    <location>
        <begin position="41"/>
        <end position="398"/>
    </location>
</feature>
<evidence type="ECO:0000256" key="3">
    <source>
        <dbReference type="ARBA" id="ARBA00022530"/>
    </source>
</evidence>
<dbReference type="GeneTree" id="ENSGT00940000163520"/>
<dbReference type="InterPro" id="IPR001073">
    <property type="entry name" value="C1q_dom"/>
</dbReference>
<organism evidence="7 8">
    <name type="scientific">Salmo trutta</name>
    <name type="common">Brown trout</name>
    <dbReference type="NCBI Taxonomy" id="8032"/>
    <lineage>
        <taxon>Eukaryota</taxon>
        <taxon>Metazoa</taxon>
        <taxon>Chordata</taxon>
        <taxon>Craniata</taxon>
        <taxon>Vertebrata</taxon>
        <taxon>Euteleostomi</taxon>
        <taxon>Actinopterygii</taxon>
        <taxon>Neopterygii</taxon>
        <taxon>Teleostei</taxon>
        <taxon>Protacanthopterygii</taxon>
        <taxon>Salmoniformes</taxon>
        <taxon>Salmonidae</taxon>
        <taxon>Salmoninae</taxon>
        <taxon>Salmo</taxon>
    </lineage>
</organism>
<feature type="signal peptide" evidence="5">
    <location>
        <begin position="1"/>
        <end position="40"/>
    </location>
</feature>
<protein>
    <submittedName>
        <fullName evidence="7">Cerebellin-2-like</fullName>
    </submittedName>
</protein>
<dbReference type="PRINTS" id="PR00007">
    <property type="entry name" value="COMPLEMNTC1Q"/>
</dbReference>
<dbReference type="Pfam" id="PF00386">
    <property type="entry name" value="C1q"/>
    <property type="match status" value="1"/>
</dbReference>
<dbReference type="Proteomes" id="UP000472277">
    <property type="component" value="Chromosome 35"/>
</dbReference>
<dbReference type="InterPro" id="IPR008983">
    <property type="entry name" value="Tumour_necrosis_fac-like_dom"/>
</dbReference>
<dbReference type="PANTHER" id="PTHR15427">
    <property type="entry name" value="EMILIN ELASTIN MICROFIBRIL INTERFACE-LOCATED PROTEIN ELASTIN MICROFIBRIL INTERFACER"/>
    <property type="match status" value="1"/>
</dbReference>
<evidence type="ECO:0000313" key="7">
    <source>
        <dbReference type="Ensembl" id="ENSSTUP00000059545.1"/>
    </source>
</evidence>
<dbReference type="Gene3D" id="2.60.120.40">
    <property type="match status" value="3"/>
</dbReference>
<name>A0A674AKF5_SALTR</name>
<dbReference type="PROSITE" id="PS50871">
    <property type="entry name" value="C1Q"/>
    <property type="match status" value="1"/>
</dbReference>
<reference evidence="7" key="1">
    <citation type="submission" date="2025-08" db="UniProtKB">
        <authorList>
            <consortium name="Ensembl"/>
        </authorList>
    </citation>
    <scope>IDENTIFICATION</scope>
</reference>
<dbReference type="AlphaFoldDB" id="A0A674AKF5"/>
<dbReference type="PANTHER" id="PTHR15427:SF52">
    <property type="entry name" value="C1Q DOMAIN-CONTAINING PROTEIN"/>
    <property type="match status" value="1"/>
</dbReference>
<dbReference type="SUPFAM" id="SSF49842">
    <property type="entry name" value="TNF-like"/>
    <property type="match status" value="2"/>
</dbReference>
<sequence>MRSSQTSQQTFPTRFIESPAMESVLAVVVLLCCCVVETQTESEPISPTPGPNQVPISTSFSAVPSEVDRLLRELTARVEKLESECNGKPKVAFSTSLMVNDEHYHLGPFDENTTVVYKKVITNIGEAYNPDTGKPKVAFSTSLMVNDEHYHLGPFDENTTVVYKKVITNIGEAYNPDTEMEAVCVLLLLLCCCSLSGAQVESSNEGNVTNESSQHFDDKVGNNWMKELMESSGEAAGTTGSQSDVYTVLRERSAKVVNLEKAGNERPKVAFSASLFPSSQHRGPFNIDTTLIFTNVITNIGQAYNSGTGVFAAPVRGVYYFTFTCNSGTTGKVNAALLKNGQNMAAVIENGNVDSMGSNSVILQLNEGDHVKIILWRDNSIYDNGYRSTFTGVLLFPM</sequence>
<proteinExistence type="predicted"/>
<reference evidence="7" key="2">
    <citation type="submission" date="2025-09" db="UniProtKB">
        <authorList>
            <consortium name="Ensembl"/>
        </authorList>
    </citation>
    <scope>IDENTIFICATION</scope>
</reference>
<keyword evidence="2" id="KW-0964">Secreted</keyword>
<comment type="subcellular location">
    <subcellularLocation>
        <location evidence="1">Secreted</location>
        <location evidence="1">Extracellular space</location>
        <location evidence="1">Extracellular matrix</location>
    </subcellularLocation>
</comment>
<evidence type="ECO:0000256" key="5">
    <source>
        <dbReference type="SAM" id="SignalP"/>
    </source>
</evidence>
<dbReference type="InParanoid" id="A0A674AKF5"/>
<gene>
    <name evidence="7" type="primary">LOC115175087</name>
</gene>
<keyword evidence="4" id="KW-0176">Collagen</keyword>
<keyword evidence="8" id="KW-1185">Reference proteome</keyword>
<feature type="domain" description="C1q" evidence="6">
    <location>
        <begin position="264"/>
        <end position="398"/>
    </location>
</feature>
<accession>A0A674AKF5</accession>
<dbReference type="SMART" id="SM00110">
    <property type="entry name" value="C1Q"/>
    <property type="match status" value="1"/>
</dbReference>
<evidence type="ECO:0000256" key="4">
    <source>
        <dbReference type="ARBA" id="ARBA00023119"/>
    </source>
</evidence>
<evidence type="ECO:0000256" key="1">
    <source>
        <dbReference type="ARBA" id="ARBA00004498"/>
    </source>
</evidence>